<sequence length="646" mass="71235">MGGSKSFLKCGSVIFNLLTFLAGSASLALGIYILVSDYGPKELTGILGNELYHMAAYISIAGGASIAVISLCGCCGAIRESKCVLIIYVVCMSVIFFIILTAAVLTFLFLGQTSSQTRESMKIAVVKNYGVNLDNSQNRMITDVMDFMQKQLKCCGVTGDVNSSDSWAIYKTQTSWFKRNDTEDRQYVPESCCIPNTDVQTCTGVTPYDGPPTAGPPLKGTNRKNPNLYHTGCYDELVHYIQGHALMIGGIAIAAIVVIVKALVQQYNAGSFNHITTDFQPNSYNHVTPETMALTGSSATDTNRREKKKKKEKEKLKLMKKQEKPLRSSRSTPTPNHIEDGYLKHSRDYRIRSTASTVENERSSCFNCLRTALHCYNIVVLILGIGTLGVGVWLLVTDFSVREISVIINSNLFEIGTYLILAGGGLIAILAFCGCCGTMREDRCILGFYGIVLLMVFAALIVSGTLAFTFRDDIQRDIKTKLKDSIAHQYGVEVRTNATNKLVTDAWDSMQRKLECCGAHGNVSDTTSWSIYKSASKWYHHKKEKHPMVPESCCVEGGDKLKCQGNDVTDGPPNWGPAPGFNPKRYINEHLYTTGCYEKMISYIRQYSLILGAVALSVPTFMVIGSIISFCLCCRVKKTDTFDEDL</sequence>
<feature type="transmembrane region" description="Helical" evidence="6">
    <location>
        <begin position="85"/>
        <end position="110"/>
    </location>
</feature>
<proteinExistence type="predicted"/>
<keyword evidence="2 6" id="KW-0812">Transmembrane</keyword>
<evidence type="ECO:0000313" key="8">
    <source>
        <dbReference type="Proteomes" id="UP001186944"/>
    </source>
</evidence>
<feature type="transmembrane region" description="Helical" evidence="6">
    <location>
        <begin position="55"/>
        <end position="78"/>
    </location>
</feature>
<gene>
    <name evidence="7" type="ORF">FSP39_016074</name>
</gene>
<evidence type="ECO:0000256" key="1">
    <source>
        <dbReference type="ARBA" id="ARBA00004141"/>
    </source>
</evidence>
<feature type="transmembrane region" description="Helical" evidence="6">
    <location>
        <begin position="12"/>
        <end position="35"/>
    </location>
</feature>
<comment type="subcellular location">
    <subcellularLocation>
        <location evidence="1">Membrane</location>
        <topology evidence="1">Multi-pass membrane protein</topology>
    </subcellularLocation>
</comment>
<evidence type="ECO:0000313" key="7">
    <source>
        <dbReference type="EMBL" id="KAK3090961.1"/>
    </source>
</evidence>
<evidence type="ECO:0000256" key="4">
    <source>
        <dbReference type="ARBA" id="ARBA00023136"/>
    </source>
</evidence>
<feature type="transmembrane region" description="Helical" evidence="6">
    <location>
        <begin position="446"/>
        <end position="470"/>
    </location>
</feature>
<evidence type="ECO:0000256" key="6">
    <source>
        <dbReference type="SAM" id="Phobius"/>
    </source>
</evidence>
<dbReference type="Pfam" id="PF00335">
    <property type="entry name" value="Tetraspanin"/>
    <property type="match status" value="2"/>
</dbReference>
<dbReference type="Gene3D" id="1.10.1450.10">
    <property type="entry name" value="Tetraspanin"/>
    <property type="match status" value="2"/>
</dbReference>
<reference evidence="7" key="1">
    <citation type="submission" date="2019-08" db="EMBL/GenBank/DDBJ databases">
        <title>The improved chromosome-level genome for the pearl oyster Pinctada fucata martensii using PacBio sequencing and Hi-C.</title>
        <authorList>
            <person name="Zheng Z."/>
        </authorList>
    </citation>
    <scope>NUCLEOTIDE SEQUENCE</scope>
    <source>
        <strain evidence="7">ZZ-2019</strain>
        <tissue evidence="7">Adductor muscle</tissue>
    </source>
</reference>
<name>A0AA88Y7M4_PINIB</name>
<feature type="compositionally biased region" description="Basic and acidic residues" evidence="5">
    <location>
        <begin position="313"/>
        <end position="326"/>
    </location>
</feature>
<keyword evidence="3 6" id="KW-1133">Transmembrane helix</keyword>
<feature type="compositionally biased region" description="Polar residues" evidence="5">
    <location>
        <begin position="288"/>
        <end position="301"/>
    </location>
</feature>
<feature type="transmembrane region" description="Helical" evidence="6">
    <location>
        <begin position="609"/>
        <end position="630"/>
    </location>
</feature>
<dbReference type="PRINTS" id="PR00259">
    <property type="entry name" value="TMFOUR"/>
</dbReference>
<evidence type="ECO:0000256" key="5">
    <source>
        <dbReference type="SAM" id="MobiDB-lite"/>
    </source>
</evidence>
<feature type="transmembrane region" description="Helical" evidence="6">
    <location>
        <begin position="376"/>
        <end position="396"/>
    </location>
</feature>
<dbReference type="PANTHER" id="PTHR19282">
    <property type="entry name" value="TETRASPANIN"/>
    <property type="match status" value="1"/>
</dbReference>
<dbReference type="AlphaFoldDB" id="A0AA88Y7M4"/>
<organism evidence="7 8">
    <name type="scientific">Pinctada imbricata</name>
    <name type="common">Atlantic pearl-oyster</name>
    <name type="synonym">Pinctada martensii</name>
    <dbReference type="NCBI Taxonomy" id="66713"/>
    <lineage>
        <taxon>Eukaryota</taxon>
        <taxon>Metazoa</taxon>
        <taxon>Spiralia</taxon>
        <taxon>Lophotrochozoa</taxon>
        <taxon>Mollusca</taxon>
        <taxon>Bivalvia</taxon>
        <taxon>Autobranchia</taxon>
        <taxon>Pteriomorphia</taxon>
        <taxon>Pterioida</taxon>
        <taxon>Pterioidea</taxon>
        <taxon>Pteriidae</taxon>
        <taxon>Pinctada</taxon>
    </lineage>
</organism>
<feature type="transmembrane region" description="Helical" evidence="6">
    <location>
        <begin position="417"/>
        <end position="440"/>
    </location>
</feature>
<keyword evidence="4 6" id="KW-0472">Membrane</keyword>
<evidence type="ECO:0000256" key="3">
    <source>
        <dbReference type="ARBA" id="ARBA00022989"/>
    </source>
</evidence>
<keyword evidence="8" id="KW-1185">Reference proteome</keyword>
<dbReference type="GO" id="GO:0005886">
    <property type="term" value="C:plasma membrane"/>
    <property type="evidence" value="ECO:0007669"/>
    <property type="project" value="TreeGrafter"/>
</dbReference>
<dbReference type="PANTHER" id="PTHR19282:SF552">
    <property type="entry name" value="TETRASPANIN"/>
    <property type="match status" value="1"/>
</dbReference>
<dbReference type="InterPro" id="IPR008952">
    <property type="entry name" value="Tetraspanin_EC2_sf"/>
</dbReference>
<dbReference type="InterPro" id="IPR018499">
    <property type="entry name" value="Tetraspanin/Peripherin"/>
</dbReference>
<dbReference type="SUPFAM" id="SSF48652">
    <property type="entry name" value="Tetraspanin"/>
    <property type="match status" value="2"/>
</dbReference>
<dbReference type="EMBL" id="VSWD01000010">
    <property type="protein sequence ID" value="KAK3090961.1"/>
    <property type="molecule type" value="Genomic_DNA"/>
</dbReference>
<feature type="region of interest" description="Disordered" evidence="5">
    <location>
        <begin position="288"/>
        <end position="341"/>
    </location>
</feature>
<dbReference type="Proteomes" id="UP001186944">
    <property type="component" value="Unassembled WGS sequence"/>
</dbReference>
<accession>A0AA88Y7M4</accession>
<comment type="caution">
    <text evidence="7">The sequence shown here is derived from an EMBL/GenBank/DDBJ whole genome shotgun (WGS) entry which is preliminary data.</text>
</comment>
<protein>
    <recommendedName>
        <fullName evidence="9">Tetraspanin</fullName>
    </recommendedName>
</protein>
<evidence type="ECO:0008006" key="9">
    <source>
        <dbReference type="Google" id="ProtNLM"/>
    </source>
</evidence>
<evidence type="ECO:0000256" key="2">
    <source>
        <dbReference type="ARBA" id="ARBA00022692"/>
    </source>
</evidence>